<dbReference type="STRING" id="454130.A0A0U5GYX6"/>
<evidence type="ECO:0008006" key="4">
    <source>
        <dbReference type="Google" id="ProtNLM"/>
    </source>
</evidence>
<accession>A0A0U5GYX6</accession>
<dbReference type="OrthoDB" id="412018at2759"/>
<name>A0A0U5GYX6_ASPCI</name>
<sequence>MTRTIRIVIITPVAIDLSFWKPQIDRLCRAGVEVTETSLLAGPASIESRVDEAMAVPGMLAAALQAERDGAHALVISCMSDPGLDALREAVTIPVVSVAQVSMATAASLAHNFGIVTVLDRAAPILRANAAHCGYERRYVGCRSVEIPVLEIHSRAREVQEGLNRLALELVEREGAGAVILGCGGLMGCAGEIREFLAKRGIAVPVIDPLPTTVSFAVTLVEQGLSHSRVSYPQAQVKPYKGYEFVDQMDKLLL</sequence>
<dbReference type="InterPro" id="IPR015942">
    <property type="entry name" value="Asp/Glu/hydantoin_racemase"/>
</dbReference>
<organism evidence="2 3">
    <name type="scientific">Aspergillus calidoustus</name>
    <dbReference type="NCBI Taxonomy" id="454130"/>
    <lineage>
        <taxon>Eukaryota</taxon>
        <taxon>Fungi</taxon>
        <taxon>Dikarya</taxon>
        <taxon>Ascomycota</taxon>
        <taxon>Pezizomycotina</taxon>
        <taxon>Eurotiomycetes</taxon>
        <taxon>Eurotiomycetidae</taxon>
        <taxon>Eurotiales</taxon>
        <taxon>Aspergillaceae</taxon>
        <taxon>Aspergillus</taxon>
        <taxon>Aspergillus subgen. Nidulantes</taxon>
    </lineage>
</organism>
<evidence type="ECO:0000313" key="3">
    <source>
        <dbReference type="Proteomes" id="UP000054771"/>
    </source>
</evidence>
<dbReference type="Proteomes" id="UP000054771">
    <property type="component" value="Unassembled WGS sequence"/>
</dbReference>
<dbReference type="InterPro" id="IPR052186">
    <property type="entry name" value="Hydantoin_racemase-like"/>
</dbReference>
<dbReference type="PANTHER" id="PTHR28047:SF5">
    <property type="entry name" value="PROTEIN DCG1"/>
    <property type="match status" value="1"/>
</dbReference>
<dbReference type="InterPro" id="IPR009014">
    <property type="entry name" value="Transketo_C/PFOR_II"/>
</dbReference>
<gene>
    <name evidence="2" type="ORF">ASPCAL09677</name>
</gene>
<protein>
    <recommendedName>
        <fullName evidence="4">Hydantoin racemase</fullName>
    </recommendedName>
</protein>
<dbReference type="GO" id="GO:0047661">
    <property type="term" value="F:amino-acid racemase activity"/>
    <property type="evidence" value="ECO:0007669"/>
    <property type="project" value="InterPro"/>
</dbReference>
<dbReference type="Pfam" id="PF01177">
    <property type="entry name" value="Asp_Glu_race"/>
    <property type="match status" value="1"/>
</dbReference>
<evidence type="ECO:0000256" key="1">
    <source>
        <dbReference type="ARBA" id="ARBA00038414"/>
    </source>
</evidence>
<evidence type="ECO:0000313" key="2">
    <source>
        <dbReference type="EMBL" id="CEL06500.1"/>
    </source>
</evidence>
<dbReference type="PANTHER" id="PTHR28047">
    <property type="entry name" value="PROTEIN DCG1"/>
    <property type="match status" value="1"/>
</dbReference>
<dbReference type="InterPro" id="IPR053714">
    <property type="entry name" value="Iso_Racemase_Enz_sf"/>
</dbReference>
<dbReference type="SUPFAM" id="SSF52922">
    <property type="entry name" value="TK C-terminal domain-like"/>
    <property type="match status" value="1"/>
</dbReference>
<keyword evidence="3" id="KW-1185">Reference proteome</keyword>
<dbReference type="EMBL" id="CDMC01000008">
    <property type="protein sequence ID" value="CEL06500.1"/>
    <property type="molecule type" value="Genomic_DNA"/>
</dbReference>
<dbReference type="OMA" id="FEHHCAA"/>
<dbReference type="AlphaFoldDB" id="A0A0U5GYX6"/>
<proteinExistence type="inferred from homology"/>
<comment type="similarity">
    <text evidence="1">Belongs to the HyuE racemase family.</text>
</comment>
<dbReference type="Gene3D" id="3.40.50.12500">
    <property type="match status" value="1"/>
</dbReference>
<reference evidence="3" key="1">
    <citation type="journal article" date="2016" name="Genome Announc.">
        <title>Draft genome sequences of fungus Aspergillus calidoustus.</title>
        <authorList>
            <person name="Horn F."/>
            <person name="Linde J."/>
            <person name="Mattern D.J."/>
            <person name="Walther G."/>
            <person name="Guthke R."/>
            <person name="Scherlach K."/>
            <person name="Martin K."/>
            <person name="Brakhage A.A."/>
            <person name="Petzke L."/>
            <person name="Valiante V."/>
        </authorList>
    </citation>
    <scope>NUCLEOTIDE SEQUENCE [LARGE SCALE GENOMIC DNA]</scope>
    <source>
        <strain evidence="3">SF006504</strain>
    </source>
</reference>